<dbReference type="EMBL" id="CP058350">
    <property type="protein sequence ID" value="QLF68313.1"/>
    <property type="molecule type" value="Genomic_DNA"/>
</dbReference>
<protein>
    <recommendedName>
        <fullName evidence="3">Phage gp6-like head-tail connector protein</fullName>
    </recommendedName>
</protein>
<sequence>MQTADYSLAELATALSATIRVITALDATGPRLDVVDQWQEQAEAMATHIAEAISSREAETEEEGRIQVRALAAYAALIMQGDDADCLAKWPIDAPDYVMNRVMF</sequence>
<reference evidence="1 2" key="1">
    <citation type="submission" date="2020-06" db="EMBL/GenBank/DDBJ databases">
        <title>Genome sequence of Rhizobium sp strain ADMK78.</title>
        <authorList>
            <person name="Rahi P."/>
        </authorList>
    </citation>
    <scope>NUCLEOTIDE SEQUENCE [LARGE SCALE GENOMIC DNA]</scope>
    <source>
        <strain evidence="1 2">ADMK78</strain>
    </source>
</reference>
<proteinExistence type="predicted"/>
<accession>A0ABX6QIB9</accession>
<organism evidence="1 2">
    <name type="scientific">Peteryoungia desertarenae</name>
    <dbReference type="NCBI Taxonomy" id="1813451"/>
    <lineage>
        <taxon>Bacteria</taxon>
        <taxon>Pseudomonadati</taxon>
        <taxon>Pseudomonadota</taxon>
        <taxon>Alphaproteobacteria</taxon>
        <taxon>Hyphomicrobiales</taxon>
        <taxon>Rhizobiaceae</taxon>
        <taxon>Peteryoungia</taxon>
    </lineage>
</organism>
<gene>
    <name evidence="1" type="ORF">FE840_001390</name>
</gene>
<dbReference type="RefSeq" id="WP_138288792.1">
    <property type="nucleotide sequence ID" value="NZ_CP058350.1"/>
</dbReference>
<name>A0ABX6QIB9_9HYPH</name>
<keyword evidence="2" id="KW-1185">Reference proteome</keyword>
<evidence type="ECO:0000313" key="1">
    <source>
        <dbReference type="EMBL" id="QLF68313.1"/>
    </source>
</evidence>
<dbReference type="Proteomes" id="UP000308530">
    <property type="component" value="Chromosome"/>
</dbReference>
<evidence type="ECO:0008006" key="3">
    <source>
        <dbReference type="Google" id="ProtNLM"/>
    </source>
</evidence>
<evidence type="ECO:0000313" key="2">
    <source>
        <dbReference type="Proteomes" id="UP000308530"/>
    </source>
</evidence>